<feature type="chain" id="PRO_5037315063" evidence="1">
    <location>
        <begin position="33"/>
        <end position="162"/>
    </location>
</feature>
<evidence type="ECO:0000256" key="1">
    <source>
        <dbReference type="SAM" id="SignalP"/>
    </source>
</evidence>
<dbReference type="Pfam" id="PF04214">
    <property type="entry name" value="DUF411"/>
    <property type="match status" value="1"/>
</dbReference>
<organism evidence="2 3">
    <name type="scientific">Drouetiella hepatica Uher 2000/2452</name>
    <dbReference type="NCBI Taxonomy" id="904376"/>
    <lineage>
        <taxon>Bacteria</taxon>
        <taxon>Bacillati</taxon>
        <taxon>Cyanobacteriota</taxon>
        <taxon>Cyanophyceae</taxon>
        <taxon>Oculatellales</taxon>
        <taxon>Oculatellaceae</taxon>
        <taxon>Drouetiella</taxon>
    </lineage>
</organism>
<dbReference type="EMBL" id="JAHHHD010000018">
    <property type="protein sequence ID" value="MBW4660220.1"/>
    <property type="molecule type" value="Genomic_DNA"/>
</dbReference>
<evidence type="ECO:0000313" key="3">
    <source>
        <dbReference type="Proteomes" id="UP000757435"/>
    </source>
</evidence>
<dbReference type="AlphaFoldDB" id="A0A951QD15"/>
<protein>
    <submittedName>
        <fullName evidence="2">DUF411 domain-containing protein</fullName>
    </submittedName>
</protein>
<dbReference type="InterPro" id="IPR007332">
    <property type="entry name" value="DUF411"/>
</dbReference>
<name>A0A951QD15_9CYAN</name>
<gene>
    <name evidence="2" type="ORF">KME15_16210</name>
</gene>
<reference evidence="2" key="1">
    <citation type="submission" date="2021-05" db="EMBL/GenBank/DDBJ databases">
        <authorList>
            <person name="Pietrasiak N."/>
            <person name="Ward R."/>
            <person name="Stajich J.E."/>
            <person name="Kurbessoian T."/>
        </authorList>
    </citation>
    <scope>NUCLEOTIDE SEQUENCE</scope>
    <source>
        <strain evidence="2">UHER 2000/2452</strain>
    </source>
</reference>
<keyword evidence="1" id="KW-0732">Signal</keyword>
<dbReference type="Proteomes" id="UP000757435">
    <property type="component" value="Unassembled WGS sequence"/>
</dbReference>
<accession>A0A951QD15</accession>
<reference evidence="2" key="2">
    <citation type="journal article" date="2022" name="Microbiol. Resour. Announc.">
        <title>Metagenome Sequencing to Explore Phylogenomics of Terrestrial Cyanobacteria.</title>
        <authorList>
            <person name="Ward R.D."/>
            <person name="Stajich J.E."/>
            <person name="Johansen J.R."/>
            <person name="Huntemann M."/>
            <person name="Clum A."/>
            <person name="Foster B."/>
            <person name="Foster B."/>
            <person name="Roux S."/>
            <person name="Palaniappan K."/>
            <person name="Varghese N."/>
            <person name="Mukherjee S."/>
            <person name="Reddy T.B.K."/>
            <person name="Daum C."/>
            <person name="Copeland A."/>
            <person name="Chen I.A."/>
            <person name="Ivanova N.N."/>
            <person name="Kyrpides N.C."/>
            <person name="Shapiro N."/>
            <person name="Eloe-Fadrosh E.A."/>
            <person name="Pietrasiak N."/>
        </authorList>
    </citation>
    <scope>NUCLEOTIDE SEQUENCE</scope>
    <source>
        <strain evidence="2">UHER 2000/2452</strain>
    </source>
</reference>
<evidence type="ECO:0000313" key="2">
    <source>
        <dbReference type="EMBL" id="MBW4660220.1"/>
    </source>
</evidence>
<proteinExistence type="predicted"/>
<sequence>MKFKVFNSRVDRYIHILAIGLMAIAIALSSVAANAEAAESLDITVYRDPDCSCCGGWIDYLTTQGFSPTIVMTADMETLKQQQGVPNDLTSCHTAVIDDYVIEGHVPAEDIKRLLVEHPQIKGIAVPGMPIGTPGMESGEIHDAFSVISFDQQGNTQVFNQY</sequence>
<comment type="caution">
    <text evidence="2">The sequence shown here is derived from an EMBL/GenBank/DDBJ whole genome shotgun (WGS) entry which is preliminary data.</text>
</comment>
<feature type="signal peptide" evidence="1">
    <location>
        <begin position="1"/>
        <end position="32"/>
    </location>
</feature>